<dbReference type="InterPro" id="IPR036291">
    <property type="entry name" value="NAD(P)-bd_dom_sf"/>
</dbReference>
<evidence type="ECO:0000313" key="3">
    <source>
        <dbReference type="Proteomes" id="UP000316330"/>
    </source>
</evidence>
<dbReference type="OrthoDB" id="9779041at2"/>
<sequence>MKALITGASGFVGTFMTRAVMNKGIDVLGVSRSTSFKNGIETGDYRCDILDKESLKEILNSYKPNYIVHLAGPAYIPDCFNRPEYTYDTIFTGTLNLLESIRELQLVTRILYVSSADIYGGATKGVLSEEDPYEPNNPYSSAKACAELLCKQYYLSYGMDILIARPFNHTGPGQSTDFVCSSFAYQVAQMKRNGKQELYTGNIDVKRDFLDVRDVVEAYLCILEKGVIGDVYNVCSGNATPIRDIVNILFQQAGIVDPIIRIDQKKIRKTDIKVRLGDNSKLTLTLNWKPKYTIEETIADLFIYWKENIHVKE</sequence>
<protein>
    <submittedName>
        <fullName evidence="2">GDP-mannose 4,6-dehydratase</fullName>
    </submittedName>
</protein>
<keyword evidence="3" id="KW-1185">Reference proteome</keyword>
<accession>A0A559JB27</accession>
<evidence type="ECO:0000313" key="2">
    <source>
        <dbReference type="EMBL" id="TVX97079.1"/>
    </source>
</evidence>
<evidence type="ECO:0000259" key="1">
    <source>
        <dbReference type="Pfam" id="PF16363"/>
    </source>
</evidence>
<name>A0A559JB27_9BACL</name>
<dbReference type="Gene3D" id="3.90.25.10">
    <property type="entry name" value="UDP-galactose 4-epimerase, domain 1"/>
    <property type="match status" value="1"/>
</dbReference>
<proteinExistence type="predicted"/>
<feature type="domain" description="NAD(P)-binding" evidence="1">
    <location>
        <begin position="4"/>
        <end position="300"/>
    </location>
</feature>
<dbReference type="CDD" id="cd05260">
    <property type="entry name" value="GDP_MD_SDR_e"/>
    <property type="match status" value="1"/>
</dbReference>
<dbReference type="Proteomes" id="UP000316330">
    <property type="component" value="Unassembled WGS sequence"/>
</dbReference>
<dbReference type="Gene3D" id="3.40.50.720">
    <property type="entry name" value="NAD(P)-binding Rossmann-like Domain"/>
    <property type="match status" value="1"/>
</dbReference>
<organism evidence="2 3">
    <name type="scientific">Cohnella terricola</name>
    <dbReference type="NCBI Taxonomy" id="1289167"/>
    <lineage>
        <taxon>Bacteria</taxon>
        <taxon>Bacillati</taxon>
        <taxon>Bacillota</taxon>
        <taxon>Bacilli</taxon>
        <taxon>Bacillales</taxon>
        <taxon>Paenibacillaceae</taxon>
        <taxon>Cohnella</taxon>
    </lineage>
</organism>
<dbReference type="Pfam" id="PF16363">
    <property type="entry name" value="GDP_Man_Dehyd"/>
    <property type="match status" value="1"/>
</dbReference>
<dbReference type="AlphaFoldDB" id="A0A559JB27"/>
<dbReference type="InterPro" id="IPR016040">
    <property type="entry name" value="NAD(P)-bd_dom"/>
</dbReference>
<dbReference type="PANTHER" id="PTHR43000">
    <property type="entry name" value="DTDP-D-GLUCOSE 4,6-DEHYDRATASE-RELATED"/>
    <property type="match status" value="1"/>
</dbReference>
<comment type="caution">
    <text evidence="2">The sequence shown here is derived from an EMBL/GenBank/DDBJ whole genome shotgun (WGS) entry which is preliminary data.</text>
</comment>
<reference evidence="2 3" key="1">
    <citation type="submission" date="2019-07" db="EMBL/GenBank/DDBJ databases">
        <authorList>
            <person name="Kim J."/>
        </authorList>
    </citation>
    <scope>NUCLEOTIDE SEQUENCE [LARGE SCALE GENOMIC DNA]</scope>
    <source>
        <strain evidence="2 3">G13</strain>
    </source>
</reference>
<dbReference type="EMBL" id="VNJJ01000013">
    <property type="protein sequence ID" value="TVX97079.1"/>
    <property type="molecule type" value="Genomic_DNA"/>
</dbReference>
<dbReference type="SUPFAM" id="SSF51735">
    <property type="entry name" value="NAD(P)-binding Rossmann-fold domains"/>
    <property type="match status" value="1"/>
</dbReference>
<dbReference type="RefSeq" id="WP_144705462.1">
    <property type="nucleotide sequence ID" value="NZ_VNJJ01000013.1"/>
</dbReference>
<gene>
    <name evidence="2" type="ORF">FPZ45_19150</name>
</gene>